<comment type="caution">
    <text evidence="5">The sequence shown here is derived from an EMBL/GenBank/DDBJ whole genome shotgun (WGS) entry which is preliminary data.</text>
</comment>
<sequence>MGIDVAVLMCLRDIRHNKFEDSLIETVETSLGQGPVYFNCYPNKTMSLMDKNILDSLFLNIKFHGLDMKEGSIPAALIYRIQYKVMNTCASRVLLKPQKGETTLFITDMTKANDEVTLLEKWVMDKAAPSIPKPAPYIEDIKQNNSRKVEITFNRRNSFSSRIEASHYGSARISFSVQTPSIPIGLFRSASHNRSNINFQGLDTTSNIPRTTYQQELEDDQKSIQSPTYFSINELYDGEKRQQIQDKFYKFVEKVKINIPFFDWFHAYTIRENIEYPWQTDIISDPSTNVITTWQIKDGELIQSELPPIIQYQLPKVKDNNDKPVMATPFKTKDINEDITPKDIRSLMEQANYTNKYLQVIGESIGKEKIFTKFKDKEVTPSHVQIEKPLFKPFKKTKLCQRRSRDSNSGLLTKINNLLKTIPETPQTSEDSHKIRTRQTSKLINIIDKDNDKTSDQASEDASISFNANNIYEWNIDTQTEYNIMSTLQHMSMVATAYQTAHDSSEETIVNILVAGFSGQLKGWWDNYLTNDEKTSIYNAIKLDLDGKIIINEEKEEIPDVVNTLIFTIAQHFIGNPSLWKDRWYRDTFLTRVYTREDSQQPFLKEKFLAGLPRSLGDKVRDKIRSQSANEDILYDNLSHGQLISYIQKVALKICQDDKIQRQLAKEKAQNKRDLGSFCEQFGLPACSKQKKKQQSKKEFKNNKPIPRRKFPKKKYVEKPSLNKEDKVKKIPKTPKGKTICYNCGKQGHISKYCRLKRKIRNLNLEPTIEEKINNLLIETSEEEPEKESSKTKPKQKEFITSNKFDVCNILKRLRNTSAKPTTIQDLQTEINNLKQEEIHQIILSQFKDHSDSNRETKEENESQDEENFMGLINRIKIQKFYIHIKIIVNDFVLDTLALFDTGADSNCILEGLIPTKFFEKTSEKLSTASGSKLKINYKLSKAIIENQGLRIETNLLMVKNLKNEVILGTPFIKAFFPLQISKEGITTWHLEKMDQINFLKEEVSFGNIQTQLDKPQITEKIQSLLKYIKTTICSDLPHAFWNRKKHMVDLPYEKILQKSKFPLKLDQFK</sequence>
<dbReference type="Gene3D" id="4.10.60.10">
    <property type="entry name" value="Zinc finger, CCHC-type"/>
    <property type="match status" value="1"/>
</dbReference>
<dbReference type="Pfam" id="PF01107">
    <property type="entry name" value="MP"/>
    <property type="match status" value="1"/>
</dbReference>
<dbReference type="CDD" id="cd00303">
    <property type="entry name" value="retropepsin_like"/>
    <property type="match status" value="1"/>
</dbReference>
<dbReference type="SUPFAM" id="SSF57756">
    <property type="entry name" value="Retrovirus zinc finger-like domains"/>
    <property type="match status" value="1"/>
</dbReference>
<keyword evidence="2" id="KW-0479">Metal-binding</keyword>
<dbReference type="PROSITE" id="PS50158">
    <property type="entry name" value="ZF_CCHC"/>
    <property type="match status" value="1"/>
</dbReference>
<dbReference type="Proteomes" id="UP000257109">
    <property type="component" value="Unassembled WGS sequence"/>
</dbReference>
<dbReference type="Pfam" id="PF22909">
    <property type="entry name" value="Caulimovir_coat_dom"/>
    <property type="match status" value="1"/>
</dbReference>
<dbReference type="PANTHER" id="PTHR46249">
    <property type="entry name" value="CCHC-TYPE DOMAIN-CONTAINING PROTEIN-RELATED"/>
    <property type="match status" value="1"/>
</dbReference>
<dbReference type="InterPro" id="IPR018061">
    <property type="entry name" value="Retropepsins"/>
</dbReference>
<keyword evidence="6" id="KW-1185">Reference proteome</keyword>
<name>A0A371FP01_MUCPR</name>
<evidence type="ECO:0000313" key="6">
    <source>
        <dbReference type="Proteomes" id="UP000257109"/>
    </source>
</evidence>
<keyword evidence="1" id="KW-0378">Hydrolase</keyword>
<evidence type="ECO:0000256" key="3">
    <source>
        <dbReference type="SAM" id="MobiDB-lite"/>
    </source>
</evidence>
<protein>
    <submittedName>
        <fullName evidence="5">Polyprotein CP</fullName>
    </submittedName>
</protein>
<dbReference type="Pfam" id="PF24925">
    <property type="entry name" value="DUF7746"/>
    <property type="match status" value="1"/>
</dbReference>
<reference evidence="5" key="1">
    <citation type="submission" date="2018-05" db="EMBL/GenBank/DDBJ databases">
        <title>Draft genome of Mucuna pruriens seed.</title>
        <authorList>
            <person name="Nnadi N.E."/>
            <person name="Vos R."/>
            <person name="Hasami M.H."/>
            <person name="Devisetty U.K."/>
            <person name="Aguiy J.C."/>
        </authorList>
    </citation>
    <scope>NUCLEOTIDE SEQUENCE [LARGE SCALE GENOMIC DNA]</scope>
    <source>
        <strain evidence="5">JCA_2017</strain>
    </source>
</reference>
<dbReference type="PANTHER" id="PTHR46249:SF29">
    <property type="entry name" value="VIRAL MOVEMENT PROTEIN"/>
    <property type="match status" value="1"/>
</dbReference>
<proteinExistence type="predicted"/>
<dbReference type="InterPro" id="IPR056648">
    <property type="entry name" value="DUF7746"/>
</dbReference>
<keyword evidence="2" id="KW-0863">Zinc-finger</keyword>
<dbReference type="GO" id="GO:0008270">
    <property type="term" value="F:zinc ion binding"/>
    <property type="evidence" value="ECO:0007669"/>
    <property type="project" value="UniProtKB-KW"/>
</dbReference>
<evidence type="ECO:0000313" key="5">
    <source>
        <dbReference type="EMBL" id="RDX80054.1"/>
    </source>
</evidence>
<dbReference type="OrthoDB" id="1401424at2759"/>
<feature type="region of interest" description="Disordered" evidence="3">
    <location>
        <begin position="690"/>
        <end position="730"/>
    </location>
</feature>
<keyword evidence="2" id="KW-0862">Zinc</keyword>
<feature type="compositionally biased region" description="Basic and acidic residues" evidence="3">
    <location>
        <begin position="715"/>
        <end position="729"/>
    </location>
</feature>
<dbReference type="GO" id="GO:0003676">
    <property type="term" value="F:nucleic acid binding"/>
    <property type="evidence" value="ECO:0007669"/>
    <property type="project" value="InterPro"/>
</dbReference>
<dbReference type="Pfam" id="PF00077">
    <property type="entry name" value="RVP"/>
    <property type="match status" value="1"/>
</dbReference>
<evidence type="ECO:0000256" key="2">
    <source>
        <dbReference type="PROSITE-ProRule" id="PRU00047"/>
    </source>
</evidence>
<evidence type="ECO:0000259" key="4">
    <source>
        <dbReference type="PROSITE" id="PS50158"/>
    </source>
</evidence>
<feature type="domain" description="CCHC-type" evidence="4">
    <location>
        <begin position="741"/>
        <end position="755"/>
    </location>
</feature>
<dbReference type="InterPro" id="IPR036875">
    <property type="entry name" value="Znf_CCHC_sf"/>
</dbReference>
<dbReference type="SMART" id="SM00343">
    <property type="entry name" value="ZnF_C2HC"/>
    <property type="match status" value="1"/>
</dbReference>
<dbReference type="EMBL" id="QJKJ01008338">
    <property type="protein sequence ID" value="RDX80054.1"/>
    <property type="molecule type" value="Genomic_DNA"/>
</dbReference>
<organism evidence="5 6">
    <name type="scientific">Mucuna pruriens</name>
    <name type="common">Velvet bean</name>
    <name type="synonym">Dolichos pruriens</name>
    <dbReference type="NCBI Taxonomy" id="157652"/>
    <lineage>
        <taxon>Eukaryota</taxon>
        <taxon>Viridiplantae</taxon>
        <taxon>Streptophyta</taxon>
        <taxon>Embryophyta</taxon>
        <taxon>Tracheophyta</taxon>
        <taxon>Spermatophyta</taxon>
        <taxon>Magnoliopsida</taxon>
        <taxon>eudicotyledons</taxon>
        <taxon>Gunneridae</taxon>
        <taxon>Pentapetalae</taxon>
        <taxon>rosids</taxon>
        <taxon>fabids</taxon>
        <taxon>Fabales</taxon>
        <taxon>Fabaceae</taxon>
        <taxon>Papilionoideae</taxon>
        <taxon>50 kb inversion clade</taxon>
        <taxon>NPAAA clade</taxon>
        <taxon>indigoferoid/millettioid clade</taxon>
        <taxon>Phaseoleae</taxon>
        <taxon>Mucuna</taxon>
    </lineage>
</organism>
<feature type="non-terminal residue" evidence="5">
    <location>
        <position position="1"/>
    </location>
</feature>
<accession>A0A371FP01</accession>
<dbReference type="Gene3D" id="2.40.70.10">
    <property type="entry name" value="Acid Proteases"/>
    <property type="match status" value="1"/>
</dbReference>
<dbReference type="GO" id="GO:0016787">
    <property type="term" value="F:hydrolase activity"/>
    <property type="evidence" value="ECO:0007669"/>
    <property type="project" value="UniProtKB-KW"/>
</dbReference>
<dbReference type="AlphaFoldDB" id="A0A371FP01"/>
<evidence type="ECO:0000256" key="1">
    <source>
        <dbReference type="ARBA" id="ARBA00022801"/>
    </source>
</evidence>
<dbReference type="Pfam" id="PF24496">
    <property type="entry name" value="DUF7588"/>
    <property type="match status" value="1"/>
</dbReference>
<dbReference type="InterPro" id="IPR056010">
    <property type="entry name" value="DUF7588"/>
</dbReference>
<dbReference type="InterPro" id="IPR001878">
    <property type="entry name" value="Znf_CCHC"/>
</dbReference>
<dbReference type="InterPro" id="IPR021109">
    <property type="entry name" value="Peptidase_aspartic_dom_sf"/>
</dbReference>
<dbReference type="InterPro" id="IPR028919">
    <property type="entry name" value="Viral_movement"/>
</dbReference>
<gene>
    <name evidence="5" type="ORF">CR513_39440</name>
</gene>